<reference evidence="4 5" key="1">
    <citation type="submission" date="2024-02" db="EMBL/GenBank/DDBJ databases">
        <title>De novo assembly and annotation of 12 fungi associated with fruit tree decline syndrome in Ontario, Canada.</title>
        <authorList>
            <person name="Sulman M."/>
            <person name="Ellouze W."/>
            <person name="Ilyukhin E."/>
        </authorList>
    </citation>
    <scope>NUCLEOTIDE SEQUENCE [LARGE SCALE GENOMIC DNA]</scope>
    <source>
        <strain evidence="4 5">M11/M66-122</strain>
    </source>
</reference>
<evidence type="ECO:0000256" key="2">
    <source>
        <dbReference type="SAM" id="Coils"/>
    </source>
</evidence>
<protein>
    <recommendedName>
        <fullName evidence="3">C3H1-type domain-containing protein</fullName>
    </recommendedName>
</protein>
<evidence type="ECO:0000313" key="5">
    <source>
        <dbReference type="Proteomes" id="UP001320420"/>
    </source>
</evidence>
<dbReference type="EMBL" id="JAKJXP020000182">
    <property type="protein sequence ID" value="KAK7739260.1"/>
    <property type="molecule type" value="Genomic_DNA"/>
</dbReference>
<evidence type="ECO:0000259" key="3">
    <source>
        <dbReference type="PROSITE" id="PS50103"/>
    </source>
</evidence>
<sequence length="437" mass="48645">MDFVTRYQEYDLNRGHTHELIKDLMLYAEHIESSLRHENALLRQELSDVRLDLDDAAKSRRDLQQRLRDAEAQMGYIALDNDNLKNRNPYVMILIDGDGLLFKEEYVRQGLEGGKKAANALRQAIAQQCREADETEVIAKIVANLSGLGKAMKRDGSVGNENDLKEFMQGFTQAKSSFDFIDVGHGKERADSKIKGVSHDAGYAPFLDDLLSDDNIRRRITILEGYPTVREIASTGANILPMKEIFRGDKLVQRSINSASSTPSITSAPSVAGSISYATVTQKASPPPQIILPLALKSTNAATRTLKPLPPPWNPGPRGLDPPIPVNPAVLESIKKRKDNNKLCNNHFLRGPCSKGDECCFEHDYKPSKEEINAIALLARINPCTNGQDCDVENCIYGHHTQCPSVVNAICTHPYCKFRTDEHPPGTKFKYPRASDY</sequence>
<comment type="caution">
    <text evidence="4">The sequence shown here is derived from an EMBL/GenBank/DDBJ whole genome shotgun (WGS) entry which is preliminary data.</text>
</comment>
<dbReference type="PANTHER" id="PTHR37543:SF1">
    <property type="entry name" value="CCCH ZINC FINGER DNA BINDING PROTEIN (AFU_ORTHOLOGUE AFUA_5G12760)"/>
    <property type="match status" value="1"/>
</dbReference>
<dbReference type="PANTHER" id="PTHR37543">
    <property type="entry name" value="CCCH ZINC FINGER DNA BINDING PROTEIN (AFU_ORTHOLOGUE AFUA_5G12760)"/>
    <property type="match status" value="1"/>
</dbReference>
<feature type="coiled-coil region" evidence="2">
    <location>
        <begin position="46"/>
        <end position="73"/>
    </location>
</feature>
<accession>A0AAN9U7D9</accession>
<gene>
    <name evidence="4" type="ORF">SLS62_011249</name>
</gene>
<evidence type="ECO:0000313" key="4">
    <source>
        <dbReference type="EMBL" id="KAK7739260.1"/>
    </source>
</evidence>
<dbReference type="InterPro" id="IPR000571">
    <property type="entry name" value="Znf_CCCH"/>
</dbReference>
<keyword evidence="2" id="KW-0175">Coiled coil</keyword>
<dbReference type="Pfam" id="PF25543">
    <property type="entry name" value="zf-CCCH_tandem"/>
    <property type="match status" value="1"/>
</dbReference>
<dbReference type="Pfam" id="PF25542">
    <property type="entry name" value="zf-CCCH_12"/>
    <property type="match status" value="1"/>
</dbReference>
<dbReference type="AlphaFoldDB" id="A0AAN9U7D9"/>
<dbReference type="Pfam" id="PF25540">
    <property type="entry name" value="DUF7923"/>
    <property type="match status" value="1"/>
</dbReference>
<dbReference type="InterPro" id="IPR057683">
    <property type="entry name" value="DUF7923"/>
</dbReference>
<feature type="zinc finger region" description="C3H1-type" evidence="1">
    <location>
        <begin position="338"/>
        <end position="366"/>
    </location>
</feature>
<evidence type="ECO:0000256" key="1">
    <source>
        <dbReference type="PROSITE-ProRule" id="PRU00723"/>
    </source>
</evidence>
<name>A0AAN9U7D9_9PEZI</name>
<keyword evidence="1" id="KW-0863">Zinc-finger</keyword>
<dbReference type="Proteomes" id="UP001320420">
    <property type="component" value="Unassembled WGS sequence"/>
</dbReference>
<feature type="domain" description="C3H1-type" evidence="3">
    <location>
        <begin position="338"/>
        <end position="366"/>
    </location>
</feature>
<dbReference type="PROSITE" id="PS50103">
    <property type="entry name" value="ZF_C3H1"/>
    <property type="match status" value="1"/>
</dbReference>
<keyword evidence="1" id="KW-0479">Metal-binding</keyword>
<keyword evidence="1" id="KW-0862">Zinc</keyword>
<dbReference type="GO" id="GO:0008270">
    <property type="term" value="F:zinc ion binding"/>
    <property type="evidence" value="ECO:0007669"/>
    <property type="project" value="UniProtKB-KW"/>
</dbReference>
<keyword evidence="5" id="KW-1185">Reference proteome</keyword>
<dbReference type="Gene3D" id="4.10.1000.10">
    <property type="entry name" value="Zinc finger, CCCH-type"/>
    <property type="match status" value="1"/>
</dbReference>
<dbReference type="InterPro" id="IPR057654">
    <property type="entry name" value="Znf-CCCH_tandem"/>
</dbReference>
<proteinExistence type="predicted"/>
<organism evidence="4 5">
    <name type="scientific">Diatrype stigma</name>
    <dbReference type="NCBI Taxonomy" id="117547"/>
    <lineage>
        <taxon>Eukaryota</taxon>
        <taxon>Fungi</taxon>
        <taxon>Dikarya</taxon>
        <taxon>Ascomycota</taxon>
        <taxon>Pezizomycotina</taxon>
        <taxon>Sordariomycetes</taxon>
        <taxon>Xylariomycetidae</taxon>
        <taxon>Xylariales</taxon>
        <taxon>Diatrypaceae</taxon>
        <taxon>Diatrype</taxon>
    </lineage>
</organism>